<dbReference type="InterPro" id="IPR050176">
    <property type="entry name" value="LTTR"/>
</dbReference>
<reference evidence="7 8" key="1">
    <citation type="submission" date="2019-03" db="EMBL/GenBank/DDBJ databases">
        <title>Genomic Encyclopedia of Type Strains, Phase IV (KMG-IV): sequencing the most valuable type-strain genomes for metagenomic binning, comparative biology and taxonomic classification.</title>
        <authorList>
            <person name="Goeker M."/>
        </authorList>
    </citation>
    <scope>NUCLEOTIDE SEQUENCE [LARGE SCALE GENOMIC DNA]</scope>
    <source>
        <strain evidence="7 8">DSM 28679</strain>
    </source>
</reference>
<keyword evidence="3" id="KW-0238">DNA-binding</keyword>
<feature type="region of interest" description="Disordered" evidence="5">
    <location>
        <begin position="271"/>
        <end position="290"/>
    </location>
</feature>
<keyword evidence="4" id="KW-0804">Transcription</keyword>
<evidence type="ECO:0000313" key="8">
    <source>
        <dbReference type="Proteomes" id="UP000294575"/>
    </source>
</evidence>
<feature type="domain" description="HTH lysR-type" evidence="6">
    <location>
        <begin position="1"/>
        <end position="58"/>
    </location>
</feature>
<evidence type="ECO:0000256" key="4">
    <source>
        <dbReference type="ARBA" id="ARBA00023163"/>
    </source>
</evidence>
<dbReference type="SUPFAM" id="SSF46785">
    <property type="entry name" value="Winged helix' DNA-binding domain"/>
    <property type="match status" value="1"/>
</dbReference>
<sequence>MDLNLARTFLTVVYGGSFVLAAERLCVSQTTVTARIKSLEEQLGAQLFVRSASGSSLTPAGERFVPHAQQLLATWQDALRNMSACERKEPLRIGAETGLWQPWLTRWLSWLKLEQPDLHMQARVGQGSMLLDQMENGTLDILLSHQARYRPALHVRLLMEETLVQVRHVENPEPHIQTDWGEAFRQQFELAFPAQHAQIETNVGQLALQLLLEQGGTGYFRSQVVAPWLASGQLMRVAGAPEFSLPVYVMTRKACNHPQLQTALHGIGQLVRQPPHPHDSAVPASDITHE</sequence>
<dbReference type="FunFam" id="1.10.10.10:FF:000001">
    <property type="entry name" value="LysR family transcriptional regulator"/>
    <property type="match status" value="1"/>
</dbReference>
<dbReference type="InterPro" id="IPR036390">
    <property type="entry name" value="WH_DNA-bd_sf"/>
</dbReference>
<name>A0A4V3D511_9GAMM</name>
<dbReference type="SUPFAM" id="SSF53850">
    <property type="entry name" value="Periplasmic binding protein-like II"/>
    <property type="match status" value="1"/>
</dbReference>
<keyword evidence="2" id="KW-0805">Transcription regulation</keyword>
<proteinExistence type="inferred from homology"/>
<evidence type="ECO:0000313" key="7">
    <source>
        <dbReference type="EMBL" id="TDQ38107.1"/>
    </source>
</evidence>
<dbReference type="Gene3D" id="3.40.190.10">
    <property type="entry name" value="Periplasmic binding protein-like II"/>
    <property type="match status" value="1"/>
</dbReference>
<dbReference type="GO" id="GO:0003700">
    <property type="term" value="F:DNA-binding transcription factor activity"/>
    <property type="evidence" value="ECO:0007669"/>
    <property type="project" value="InterPro"/>
</dbReference>
<gene>
    <name evidence="7" type="ORF">DFQ45_10518</name>
</gene>
<keyword evidence="8" id="KW-1185">Reference proteome</keyword>
<dbReference type="EMBL" id="SNYK01000005">
    <property type="protein sequence ID" value="TDQ38107.1"/>
    <property type="molecule type" value="Genomic_DNA"/>
</dbReference>
<dbReference type="AlphaFoldDB" id="A0A4V3D511"/>
<organism evidence="7 8">
    <name type="scientific">Thiopseudomonas denitrificans</name>
    <dbReference type="NCBI Taxonomy" id="1501432"/>
    <lineage>
        <taxon>Bacteria</taxon>
        <taxon>Pseudomonadati</taxon>
        <taxon>Pseudomonadota</taxon>
        <taxon>Gammaproteobacteria</taxon>
        <taxon>Pseudomonadales</taxon>
        <taxon>Pseudomonadaceae</taxon>
        <taxon>Thiopseudomonas</taxon>
    </lineage>
</organism>
<comment type="caution">
    <text evidence="7">The sequence shown here is derived from an EMBL/GenBank/DDBJ whole genome shotgun (WGS) entry which is preliminary data.</text>
</comment>
<dbReference type="InterPro" id="IPR000847">
    <property type="entry name" value="LysR_HTH_N"/>
</dbReference>
<dbReference type="InterPro" id="IPR005119">
    <property type="entry name" value="LysR_subst-bd"/>
</dbReference>
<evidence type="ECO:0000259" key="6">
    <source>
        <dbReference type="PROSITE" id="PS50931"/>
    </source>
</evidence>
<evidence type="ECO:0000256" key="3">
    <source>
        <dbReference type="ARBA" id="ARBA00023125"/>
    </source>
</evidence>
<dbReference type="Proteomes" id="UP000294575">
    <property type="component" value="Unassembled WGS sequence"/>
</dbReference>
<dbReference type="GO" id="GO:0003677">
    <property type="term" value="F:DNA binding"/>
    <property type="evidence" value="ECO:0007669"/>
    <property type="project" value="UniProtKB-KW"/>
</dbReference>
<comment type="similarity">
    <text evidence="1">Belongs to the LysR transcriptional regulatory family.</text>
</comment>
<dbReference type="PROSITE" id="PS50931">
    <property type="entry name" value="HTH_LYSR"/>
    <property type="match status" value="1"/>
</dbReference>
<dbReference type="PANTHER" id="PTHR30579">
    <property type="entry name" value="TRANSCRIPTIONAL REGULATOR"/>
    <property type="match status" value="1"/>
</dbReference>
<evidence type="ECO:0000256" key="1">
    <source>
        <dbReference type="ARBA" id="ARBA00009437"/>
    </source>
</evidence>
<dbReference type="RefSeq" id="WP_166627844.1">
    <property type="nucleotide sequence ID" value="NZ_LNJZ01000008.1"/>
</dbReference>
<accession>A0A4V3D511</accession>
<dbReference type="InterPro" id="IPR036388">
    <property type="entry name" value="WH-like_DNA-bd_sf"/>
</dbReference>
<evidence type="ECO:0000256" key="5">
    <source>
        <dbReference type="SAM" id="MobiDB-lite"/>
    </source>
</evidence>
<dbReference type="Pfam" id="PF03466">
    <property type="entry name" value="LysR_substrate"/>
    <property type="match status" value="1"/>
</dbReference>
<protein>
    <submittedName>
        <fullName evidence="7">LysR family transcriptional regulator</fullName>
    </submittedName>
</protein>
<dbReference type="Pfam" id="PF00126">
    <property type="entry name" value="HTH_1"/>
    <property type="match status" value="1"/>
</dbReference>
<evidence type="ECO:0000256" key="2">
    <source>
        <dbReference type="ARBA" id="ARBA00023015"/>
    </source>
</evidence>
<dbReference type="PANTHER" id="PTHR30579:SF8">
    <property type="entry name" value="HTH-TYPE TRANSCRIPTIONAL REGULATOR HDFR"/>
    <property type="match status" value="1"/>
</dbReference>
<dbReference type="Gene3D" id="1.10.10.10">
    <property type="entry name" value="Winged helix-like DNA-binding domain superfamily/Winged helix DNA-binding domain"/>
    <property type="match status" value="1"/>
</dbReference>
<dbReference type="PRINTS" id="PR00039">
    <property type="entry name" value="HTHLYSR"/>
</dbReference>